<evidence type="ECO:0000256" key="3">
    <source>
        <dbReference type="SAM" id="Phobius"/>
    </source>
</evidence>
<evidence type="ECO:0000259" key="5">
    <source>
        <dbReference type="Pfam" id="PF25917"/>
    </source>
</evidence>
<dbReference type="Pfam" id="PF25876">
    <property type="entry name" value="HH_MFP_RND"/>
    <property type="match status" value="1"/>
</dbReference>
<dbReference type="GO" id="GO:1990195">
    <property type="term" value="C:macrolide transmembrane transporter complex"/>
    <property type="evidence" value="ECO:0007669"/>
    <property type="project" value="InterPro"/>
</dbReference>
<dbReference type="PANTHER" id="PTHR30386">
    <property type="entry name" value="MEMBRANE FUSION SUBUNIT OF EMRAB-TOLC MULTIDRUG EFFLUX PUMP"/>
    <property type="match status" value="1"/>
</dbReference>
<name>A0A318T1T4_9HYPH</name>
<dbReference type="Gene3D" id="2.40.30.170">
    <property type="match status" value="1"/>
</dbReference>
<accession>A0A318T1T4</accession>
<dbReference type="Pfam" id="PF25963">
    <property type="entry name" value="Beta-barrel_AAEA"/>
    <property type="match status" value="1"/>
</dbReference>
<dbReference type="Gene3D" id="6.10.140.1990">
    <property type="match status" value="1"/>
</dbReference>
<reference evidence="7 8" key="1">
    <citation type="submission" date="2018-06" db="EMBL/GenBank/DDBJ databases">
        <title>Genomic Encyclopedia of Type Strains, Phase III (KMG-III): the genomes of soil and plant-associated and newly described type strains.</title>
        <authorList>
            <person name="Whitman W."/>
        </authorList>
    </citation>
    <scope>NUCLEOTIDE SEQUENCE [LARGE SCALE GENOMIC DNA]</scope>
    <source>
        <strain evidence="7 8">ORS 1419</strain>
    </source>
</reference>
<keyword evidence="3" id="KW-1133">Transmembrane helix</keyword>
<dbReference type="InterPro" id="IPR050739">
    <property type="entry name" value="MFP"/>
</dbReference>
<keyword evidence="8" id="KW-1185">Reference proteome</keyword>
<protein>
    <submittedName>
        <fullName evidence="7">Membrane fusion protein (Multidrug efflux system)</fullName>
    </submittedName>
</protein>
<evidence type="ECO:0000256" key="2">
    <source>
        <dbReference type="SAM" id="MobiDB-lite"/>
    </source>
</evidence>
<feature type="transmembrane region" description="Helical" evidence="3">
    <location>
        <begin position="75"/>
        <end position="93"/>
    </location>
</feature>
<dbReference type="Gene3D" id="1.10.287.470">
    <property type="entry name" value="Helix hairpin bin"/>
    <property type="match status" value="1"/>
</dbReference>
<dbReference type="InterPro" id="IPR058634">
    <property type="entry name" value="AaeA-lik-b-barrel"/>
</dbReference>
<dbReference type="SUPFAM" id="SSF111369">
    <property type="entry name" value="HlyD-like secretion proteins"/>
    <property type="match status" value="2"/>
</dbReference>
<dbReference type="InterPro" id="IPR058624">
    <property type="entry name" value="MdtA-like_HH"/>
</dbReference>
<evidence type="ECO:0000256" key="1">
    <source>
        <dbReference type="SAM" id="Coils"/>
    </source>
</evidence>
<dbReference type="Pfam" id="PF25917">
    <property type="entry name" value="BSH_RND"/>
    <property type="match status" value="1"/>
</dbReference>
<dbReference type="InterPro" id="IPR030190">
    <property type="entry name" value="MacA_alpha-hairpin_sf"/>
</dbReference>
<feature type="coiled-coil region" evidence="1">
    <location>
        <begin position="154"/>
        <end position="188"/>
    </location>
</feature>
<dbReference type="Proteomes" id="UP000247454">
    <property type="component" value="Unassembled WGS sequence"/>
</dbReference>
<dbReference type="AlphaFoldDB" id="A0A318T1T4"/>
<evidence type="ECO:0000313" key="7">
    <source>
        <dbReference type="EMBL" id="PYE87726.1"/>
    </source>
</evidence>
<feature type="domain" description="Multidrug resistance protein MdtA-like barrel-sandwich hybrid" evidence="5">
    <location>
        <begin position="114"/>
        <end position="310"/>
    </location>
</feature>
<feature type="region of interest" description="Disordered" evidence="2">
    <location>
        <begin position="1"/>
        <end position="66"/>
    </location>
</feature>
<keyword evidence="3" id="KW-0472">Membrane</keyword>
<comment type="caution">
    <text evidence="7">The sequence shown here is derived from an EMBL/GenBank/DDBJ whole genome shotgun (WGS) entry which is preliminary data.</text>
</comment>
<dbReference type="GO" id="GO:1990961">
    <property type="term" value="P:xenobiotic detoxification by transmembrane export across the plasma membrane"/>
    <property type="evidence" value="ECO:0007669"/>
    <property type="project" value="InterPro"/>
</dbReference>
<evidence type="ECO:0000313" key="8">
    <source>
        <dbReference type="Proteomes" id="UP000247454"/>
    </source>
</evidence>
<feature type="coiled-coil region" evidence="1">
    <location>
        <begin position="227"/>
        <end position="282"/>
    </location>
</feature>
<dbReference type="RefSeq" id="WP_245411806.1">
    <property type="nucleotide sequence ID" value="NZ_QJTF01000011.1"/>
</dbReference>
<dbReference type="PANTHER" id="PTHR30386:SF24">
    <property type="entry name" value="MULTIDRUG RESISTANCE EFFLUX PUMP"/>
    <property type="match status" value="1"/>
</dbReference>
<evidence type="ECO:0000259" key="4">
    <source>
        <dbReference type="Pfam" id="PF25876"/>
    </source>
</evidence>
<dbReference type="InterPro" id="IPR058625">
    <property type="entry name" value="MdtA-like_BSH"/>
</dbReference>
<keyword evidence="1" id="KW-0175">Coiled coil</keyword>
<sequence length="423" mass="44204">MSTSVSASKPAESGVNETGKVRPFPVMRQDVEGPAPLDPRAEQPAPHSPAASPKIGAGDGKAAEGRKKKGIGRRVVLPVLLAGGIVGAGWYGYDYWTNGRFLVTTDDAYVQGDIADISPKVTGYIEKVPVAANQFVKAGDVIFQLDDGDYRIALEEAEAKIATQAQTLSRIIAQIKAAQASLQQAQATKLATSAIATNAKATMERSQQLHNTRFVSQSDLDSATSALNQADANVAGADAQIAAAEANVGVLQAQYKEAESGMKSLELARDKAERDLSFATIRAPFDGAIGNLSGKLGDLVSAGQRIAALVPVDHLYIDANFKETQLAEIKPGEKVEISVDALDGETFEGTVASVAPASGAVFSLLPPENATGNFTKVVQRVPVRISIPQDALATGKFRAGLSAIVSIDTRTAPAENTVAAVVK</sequence>
<feature type="domain" description="p-hydroxybenzoic acid efflux pump subunit AaeA-like beta-barrel" evidence="6">
    <location>
        <begin position="315"/>
        <end position="407"/>
    </location>
</feature>
<keyword evidence="3" id="KW-0812">Transmembrane</keyword>
<gene>
    <name evidence="7" type="ORF">C7477_11173</name>
</gene>
<feature type="domain" description="Multidrug resistance protein MdtA-like alpha-helical hairpin" evidence="4">
    <location>
        <begin position="182"/>
        <end position="247"/>
    </location>
</feature>
<organism evidence="7 8">
    <name type="scientific">Phyllobacterium leguminum</name>
    <dbReference type="NCBI Taxonomy" id="314237"/>
    <lineage>
        <taxon>Bacteria</taxon>
        <taxon>Pseudomonadati</taxon>
        <taxon>Pseudomonadota</taxon>
        <taxon>Alphaproteobacteria</taxon>
        <taxon>Hyphomicrobiales</taxon>
        <taxon>Phyllobacteriaceae</taxon>
        <taxon>Phyllobacterium</taxon>
    </lineage>
</organism>
<dbReference type="EMBL" id="QJTF01000011">
    <property type="protein sequence ID" value="PYE87726.1"/>
    <property type="molecule type" value="Genomic_DNA"/>
</dbReference>
<dbReference type="Gene3D" id="2.40.50.100">
    <property type="match status" value="1"/>
</dbReference>
<evidence type="ECO:0000259" key="6">
    <source>
        <dbReference type="Pfam" id="PF25963"/>
    </source>
</evidence>
<proteinExistence type="predicted"/>
<dbReference type="GO" id="GO:0019898">
    <property type="term" value="C:extrinsic component of membrane"/>
    <property type="evidence" value="ECO:0007669"/>
    <property type="project" value="InterPro"/>
</dbReference>